<protein>
    <submittedName>
        <fullName evidence="10">TonB-dependent receptor</fullName>
    </submittedName>
</protein>
<evidence type="ECO:0000313" key="10">
    <source>
        <dbReference type="EMBL" id="TRY16069.1"/>
    </source>
</evidence>
<evidence type="ECO:0000256" key="1">
    <source>
        <dbReference type="ARBA" id="ARBA00004571"/>
    </source>
</evidence>
<sequence>MSRSNALIRFSPKKTLAALAVGSVLFISAPAAMAADTSIVKGHIVNASGSNLSNATITLKHKTKGLVFKVETNDKGDYLLRNVPIGDYDITISKDGYEQNQENGVQVSIGQSVILDSQLYSAGADNVERIAVMGSMIRRVDMASSTSGLTFSQDELQTMPVNTGFESIALLAPGTAAPGGSNFDGASSFGGSSAAENAYYFNGLNVTSIRTGLGSIRLPWEAISQTQIKTGGVSPDFGGALGGIVNAVSKSGENEFKFGAEARWDPSSLRSSHSNIYQSNGEVDTNTQQDGYDFKELQLWASGAIIEDSLFFYGLFAPRREAQDWAGQTTKGGRDREEDRWFAKLDWYMSDDHSIGFSAMNNKRTWTNQTYAYDWETNIVGEQQGVNAPGEDGGKVYSLNYNGYLTDAFSVSAVIGRVQEDVENVVASANPGVWDYRDGFSTLSQHTNSSVSEEHYTRDQARIDFSLDLEDHSIQFGVDYTKVKVDYSSSQNGIGDAQGWWSIYTAGADDNSGQTQGEDYVERRVRERFTDSDVTSTAFYINDSWQATDNLVLNLGLRYSEFENTVSDGRAYVEMDNQFAPRIQAIYDVFGDGESKVFATYGRYFQPVSANMNITQGSSSIEWFEYSELDQVDADGHPVINTDGSPSRGAMLRDRWDRQKGITEPGLIASSSLKSMYSDEFTLGYQQEVFETMTAGVRGIYRDLGRSVEDTDIGPVLSKKLAELGIEDNVGQSSYYVLLNPGEDVGVSYDFDGDGQVDNINLTAQEMALPEAERKYVALEFTLDGSVTDDLRINSSYTWSNSYGNTEGLVKTDNNQADPGWTTSYDYGDLMDHSSGDLPNDHTHAFKVSGAYNITEDLIFGFVTRVTSGRPQSYFSQHPDGVGSCTAGSPWDDCISRYYDQASHYDENGNPAPRGTAGNLPWVTNIDLSLTYMTDILDGDFSIKGTVYNVLNSDSAINVNEERARYADTSSGLELNPDYGMTTDRQEERFFSVVARYEF</sequence>
<feature type="domain" description="TonB-dependent transporter Oar-like beta-barrel" evidence="9">
    <location>
        <begin position="333"/>
        <end position="562"/>
    </location>
</feature>
<keyword evidence="4 7" id="KW-0812">Transmembrane</keyword>
<accession>A0A553JUD8</accession>
<keyword evidence="8" id="KW-0732">Signal</keyword>
<dbReference type="InterPro" id="IPR057601">
    <property type="entry name" value="Oar-like_b-barrel"/>
</dbReference>
<comment type="subcellular location">
    <subcellularLocation>
        <location evidence="1 7">Cell outer membrane</location>
        <topology evidence="1 7">Multi-pass membrane protein</topology>
    </subcellularLocation>
</comment>
<keyword evidence="5 7" id="KW-0472">Membrane</keyword>
<feature type="chain" id="PRO_5022238051" evidence="8">
    <location>
        <begin position="35"/>
        <end position="999"/>
    </location>
</feature>
<keyword evidence="6 7" id="KW-0998">Cell outer membrane</keyword>
<evidence type="ECO:0000313" key="11">
    <source>
        <dbReference type="Proteomes" id="UP000318126"/>
    </source>
</evidence>
<dbReference type="InterPro" id="IPR013784">
    <property type="entry name" value="Carb-bd-like_fold"/>
</dbReference>
<dbReference type="EMBL" id="VKGK01000001">
    <property type="protein sequence ID" value="TRY16069.1"/>
    <property type="molecule type" value="Genomic_DNA"/>
</dbReference>
<dbReference type="GO" id="GO:0030246">
    <property type="term" value="F:carbohydrate binding"/>
    <property type="evidence" value="ECO:0007669"/>
    <property type="project" value="InterPro"/>
</dbReference>
<dbReference type="PROSITE" id="PS52016">
    <property type="entry name" value="TONB_DEPENDENT_REC_3"/>
    <property type="match status" value="1"/>
</dbReference>
<dbReference type="GO" id="GO:0009279">
    <property type="term" value="C:cell outer membrane"/>
    <property type="evidence" value="ECO:0007669"/>
    <property type="project" value="UniProtKB-SubCell"/>
</dbReference>
<dbReference type="GO" id="GO:0015344">
    <property type="term" value="F:siderophore uptake transmembrane transporter activity"/>
    <property type="evidence" value="ECO:0007669"/>
    <property type="project" value="TreeGrafter"/>
</dbReference>
<dbReference type="GO" id="GO:0044718">
    <property type="term" value="P:siderophore transmembrane transport"/>
    <property type="evidence" value="ECO:0007669"/>
    <property type="project" value="TreeGrafter"/>
</dbReference>
<evidence type="ECO:0000256" key="8">
    <source>
        <dbReference type="SAM" id="SignalP"/>
    </source>
</evidence>
<dbReference type="InterPro" id="IPR037066">
    <property type="entry name" value="Plug_dom_sf"/>
</dbReference>
<evidence type="ECO:0000256" key="7">
    <source>
        <dbReference type="PROSITE-ProRule" id="PRU01360"/>
    </source>
</evidence>
<dbReference type="InterPro" id="IPR036942">
    <property type="entry name" value="Beta-barrel_TonB_sf"/>
</dbReference>
<dbReference type="SUPFAM" id="SSF56935">
    <property type="entry name" value="Porins"/>
    <property type="match status" value="1"/>
</dbReference>
<name>A0A553JUD8_SHEHA</name>
<keyword evidence="10" id="KW-0675">Receptor</keyword>
<dbReference type="InterPro" id="IPR039426">
    <property type="entry name" value="TonB-dep_rcpt-like"/>
</dbReference>
<reference evidence="11" key="1">
    <citation type="submission" date="2019-07" db="EMBL/GenBank/DDBJ databases">
        <title>Shewanella sp. YLB-08 draft genomic sequence.</title>
        <authorList>
            <person name="Yu L."/>
        </authorList>
    </citation>
    <scope>NUCLEOTIDE SEQUENCE [LARGE SCALE GENOMIC DNA]</scope>
    <source>
        <strain evidence="11">JCM 20706</strain>
    </source>
</reference>
<dbReference type="PANTHER" id="PTHR30069">
    <property type="entry name" value="TONB-DEPENDENT OUTER MEMBRANE RECEPTOR"/>
    <property type="match status" value="1"/>
</dbReference>
<proteinExistence type="inferred from homology"/>
<evidence type="ECO:0000256" key="3">
    <source>
        <dbReference type="ARBA" id="ARBA00022452"/>
    </source>
</evidence>
<evidence type="ECO:0000259" key="9">
    <source>
        <dbReference type="Pfam" id="PF25183"/>
    </source>
</evidence>
<keyword evidence="3 7" id="KW-1134">Transmembrane beta strand</keyword>
<dbReference type="SUPFAM" id="SSF49452">
    <property type="entry name" value="Starch-binding domain-like"/>
    <property type="match status" value="1"/>
</dbReference>
<keyword evidence="2 7" id="KW-0813">Transport</keyword>
<gene>
    <name evidence="10" type="ORF">FN961_00075</name>
</gene>
<organism evidence="10 11">
    <name type="scientific">Shewanella hanedai</name>
    <name type="common">Alteromonas hanedai</name>
    <dbReference type="NCBI Taxonomy" id="25"/>
    <lineage>
        <taxon>Bacteria</taxon>
        <taxon>Pseudomonadati</taxon>
        <taxon>Pseudomonadota</taxon>
        <taxon>Gammaproteobacteria</taxon>
        <taxon>Alteromonadales</taxon>
        <taxon>Shewanellaceae</taxon>
        <taxon>Shewanella</taxon>
    </lineage>
</organism>
<dbReference type="Pfam" id="PF13620">
    <property type="entry name" value="CarboxypepD_reg"/>
    <property type="match status" value="1"/>
</dbReference>
<evidence type="ECO:0000256" key="5">
    <source>
        <dbReference type="ARBA" id="ARBA00023136"/>
    </source>
</evidence>
<feature type="domain" description="TonB-dependent transporter Oar-like beta-barrel" evidence="9">
    <location>
        <begin position="571"/>
        <end position="854"/>
    </location>
</feature>
<dbReference type="RefSeq" id="WP_143562514.1">
    <property type="nucleotide sequence ID" value="NZ_BMPL01000022.1"/>
</dbReference>
<feature type="signal peptide" evidence="8">
    <location>
        <begin position="1"/>
        <end position="34"/>
    </location>
</feature>
<evidence type="ECO:0000256" key="4">
    <source>
        <dbReference type="ARBA" id="ARBA00022692"/>
    </source>
</evidence>
<evidence type="ECO:0000256" key="2">
    <source>
        <dbReference type="ARBA" id="ARBA00022448"/>
    </source>
</evidence>
<comment type="caution">
    <text evidence="10">The sequence shown here is derived from an EMBL/GenBank/DDBJ whole genome shotgun (WGS) entry which is preliminary data.</text>
</comment>
<dbReference type="Pfam" id="PF25183">
    <property type="entry name" value="OMP_b-brl_4"/>
    <property type="match status" value="2"/>
</dbReference>
<dbReference type="Gene3D" id="2.40.170.20">
    <property type="entry name" value="TonB-dependent receptor, beta-barrel domain"/>
    <property type="match status" value="1"/>
</dbReference>
<dbReference type="Gene3D" id="2.60.40.1120">
    <property type="entry name" value="Carboxypeptidase-like, regulatory domain"/>
    <property type="match status" value="1"/>
</dbReference>
<evidence type="ECO:0000256" key="6">
    <source>
        <dbReference type="ARBA" id="ARBA00023237"/>
    </source>
</evidence>
<comment type="similarity">
    <text evidence="7">Belongs to the TonB-dependent receptor family.</text>
</comment>
<dbReference type="Proteomes" id="UP000318126">
    <property type="component" value="Unassembled WGS sequence"/>
</dbReference>
<dbReference type="PANTHER" id="PTHR30069:SF46">
    <property type="entry name" value="OAR PROTEIN"/>
    <property type="match status" value="1"/>
</dbReference>
<keyword evidence="11" id="KW-1185">Reference proteome</keyword>
<dbReference type="AlphaFoldDB" id="A0A553JUD8"/>
<dbReference type="OrthoDB" id="9768147at2"/>
<dbReference type="Gene3D" id="2.170.130.10">
    <property type="entry name" value="TonB-dependent receptor, plug domain"/>
    <property type="match status" value="1"/>
</dbReference>